<proteinExistence type="predicted"/>
<reference evidence="3 4" key="1">
    <citation type="journal article" date="2010" name="Cell">
        <title>The genome of Naegleria gruberi illuminates early eukaryotic versatility.</title>
        <authorList>
            <person name="Fritz-Laylin L.K."/>
            <person name="Prochnik S.E."/>
            <person name="Ginger M.L."/>
            <person name="Dacks J.B."/>
            <person name="Carpenter M.L."/>
            <person name="Field M.C."/>
            <person name="Kuo A."/>
            <person name="Paredez A."/>
            <person name="Chapman J."/>
            <person name="Pham J."/>
            <person name="Shu S."/>
            <person name="Neupane R."/>
            <person name="Cipriano M."/>
            <person name="Mancuso J."/>
            <person name="Tu H."/>
            <person name="Salamov A."/>
            <person name="Lindquist E."/>
            <person name="Shapiro H."/>
            <person name="Lucas S."/>
            <person name="Grigoriev I.V."/>
            <person name="Cande W.Z."/>
            <person name="Fulton C."/>
            <person name="Rokhsar D.S."/>
            <person name="Dawson S.C."/>
        </authorList>
    </citation>
    <scope>NUCLEOTIDE SEQUENCE [LARGE SCALE GENOMIC DNA]</scope>
    <source>
        <strain evidence="3 4">NEG-M</strain>
    </source>
</reference>
<name>D2VYY8_NAEGR</name>
<evidence type="ECO:0000256" key="2">
    <source>
        <dbReference type="SAM" id="SignalP"/>
    </source>
</evidence>
<dbReference type="VEuPathDB" id="AmoebaDB:NAEGRDRAFT_81769"/>
<evidence type="ECO:0000313" key="3">
    <source>
        <dbReference type="EMBL" id="EFC38041.1"/>
    </source>
</evidence>
<dbReference type="GeneID" id="8857930"/>
<dbReference type="Proteomes" id="UP000006671">
    <property type="component" value="Unassembled WGS sequence"/>
</dbReference>
<organism evidence="4">
    <name type="scientific">Naegleria gruberi</name>
    <name type="common">Amoeba</name>
    <dbReference type="NCBI Taxonomy" id="5762"/>
    <lineage>
        <taxon>Eukaryota</taxon>
        <taxon>Discoba</taxon>
        <taxon>Heterolobosea</taxon>
        <taxon>Tetramitia</taxon>
        <taxon>Eutetramitia</taxon>
        <taxon>Vahlkampfiidae</taxon>
        <taxon>Naegleria</taxon>
    </lineage>
</organism>
<dbReference type="RefSeq" id="XP_002670785.1">
    <property type="nucleotide sequence ID" value="XM_002670739.1"/>
</dbReference>
<keyword evidence="2" id="KW-0732">Signal</keyword>
<dbReference type="EMBL" id="GG738912">
    <property type="protein sequence ID" value="EFC38041.1"/>
    <property type="molecule type" value="Genomic_DNA"/>
</dbReference>
<feature type="chain" id="PRO_5003038475" evidence="2">
    <location>
        <begin position="21"/>
        <end position="269"/>
    </location>
</feature>
<accession>D2VYY8</accession>
<keyword evidence="4" id="KW-1185">Reference proteome</keyword>
<evidence type="ECO:0000256" key="1">
    <source>
        <dbReference type="SAM" id="Phobius"/>
    </source>
</evidence>
<dbReference type="KEGG" id="ngr:NAEGRDRAFT_81769"/>
<gene>
    <name evidence="3" type="ORF">NAEGRDRAFT_81769</name>
</gene>
<keyword evidence="1" id="KW-0812">Transmembrane</keyword>
<evidence type="ECO:0000313" key="4">
    <source>
        <dbReference type="Proteomes" id="UP000006671"/>
    </source>
</evidence>
<dbReference type="InParanoid" id="D2VYY8"/>
<feature type="signal peptide" evidence="2">
    <location>
        <begin position="1"/>
        <end position="20"/>
    </location>
</feature>
<sequence>MNCQYLLSLTVLLLGQLVASQTSIAAKSFVNVGTFSGYGLYSYEFKASSMLVSFGYVPGPTLDYSKFVRLASRAYFENEYELNVGGGDVNFVLYNEGTTSETYTTLQVTRVFKYMSRNDWYSPKIPSSRLEMYTHPGYKQPNGYKLRITTSDKMTLKIISSPTIPSTVLEPTSGFTSFSRETILPDKPDAYQYFIYLRCDETGTKVCSPSVLLENNVQPKVDGKAGAIAGAVVGSLLGVVCCFCIWIIVVVVIVLILRKASKQNNNTQA</sequence>
<feature type="transmembrane region" description="Helical" evidence="1">
    <location>
        <begin position="228"/>
        <end position="257"/>
    </location>
</feature>
<protein>
    <submittedName>
        <fullName evidence="3">Predicted protein</fullName>
    </submittedName>
</protein>
<keyword evidence="1" id="KW-1133">Transmembrane helix</keyword>
<keyword evidence="1" id="KW-0472">Membrane</keyword>
<dbReference type="AlphaFoldDB" id="D2VYY8"/>